<dbReference type="PIRSF" id="PIRSF036761">
    <property type="entry name" value="GDH_Mll4104"/>
    <property type="match status" value="1"/>
</dbReference>
<dbReference type="InterPro" id="IPR024727">
    <property type="entry name" value="NAD_Glu_DH_N_ACT1"/>
</dbReference>
<dbReference type="PANTHER" id="PTHR43403:SF1">
    <property type="entry name" value="NAD-SPECIFIC GLUTAMATE DEHYDROGENASE"/>
    <property type="match status" value="1"/>
</dbReference>
<dbReference type="InterPro" id="IPR049059">
    <property type="entry name" value="NAD_Glu_DH_HM1"/>
</dbReference>
<evidence type="ECO:0000259" key="2">
    <source>
        <dbReference type="Pfam" id="PF21074"/>
    </source>
</evidence>
<evidence type="ECO:0000259" key="1">
    <source>
        <dbReference type="Pfam" id="PF05088"/>
    </source>
</evidence>
<dbReference type="Pfam" id="PF21076">
    <property type="entry name" value="GDH_ACT2"/>
    <property type="match status" value="1"/>
</dbReference>
<dbReference type="PANTHER" id="PTHR43403">
    <property type="entry name" value="NAD-SPECIFIC GLUTAMATE DEHYDROGENASE"/>
    <property type="match status" value="1"/>
</dbReference>
<dbReference type="Pfam" id="PF21078">
    <property type="entry name" value="GDH_HM3"/>
    <property type="match status" value="1"/>
</dbReference>
<evidence type="ECO:0000259" key="4">
    <source>
        <dbReference type="Pfam" id="PF21076"/>
    </source>
</evidence>
<evidence type="ECO:0000259" key="3">
    <source>
        <dbReference type="Pfam" id="PF21075"/>
    </source>
</evidence>
<dbReference type="SUPFAM" id="SSF53223">
    <property type="entry name" value="Aminoacid dehydrogenase-like, N-terminal domain"/>
    <property type="match status" value="1"/>
</dbReference>
<dbReference type="InterPro" id="IPR028971">
    <property type="entry name" value="NAD-GDH_cat"/>
</dbReference>
<proteinExistence type="predicted"/>
<feature type="domain" description="NAD-specific glutamate dehydrogenase C-terminal" evidence="2">
    <location>
        <begin position="1273"/>
        <end position="1612"/>
    </location>
</feature>
<evidence type="ECO:0000259" key="5">
    <source>
        <dbReference type="Pfam" id="PF21077"/>
    </source>
</evidence>
<dbReference type="InterPro" id="IPR049058">
    <property type="entry name" value="NAD_Glu_DH_HM2"/>
</dbReference>
<sequence length="1624" mass="176291">MTGSIPHGSMAWTRFTDPSDVPEWVAAAYIESYRGPHSDSLGVDDSEADSAGRAAAAAVVTPAVLAAHARLARERPGAATRVAVYAADDPAGFGPALQMITEHGGMLMDSVAVLLHRLGVAYLGIMTPVFTVQRDAAGELSSVEPNSAGLSGGSSLASPGTEAGAETWIHVQLSPSVSHGTLTEIEQLLPHVMADVRQVAADSTAMREALDALAAEVEADAHGHYDAPDRNEVAKLLHWLADGHFVLLGYQRGVVQDGRVLVEDADRMGVLRVRASLRPRLTGDKLLTLAQATVPSYMRFGSRTYVVVIREDTGESIVAHRFVGLFTAGAMNADVFEIPVISHTVREALALAESEPGHPGQLLLDIIQTVPRSELFAVDAAQLLKMAMAVSDLGSRRGALLFLRGDRTGRFVSCLVYLPRDRYTTPVRLQMEDILVGEFAGTGVEYSARVSEAPWALVHFMVRLSDEPQARTVDVSEANRVRIQGRLTEATRTWADRMVGLADGALTEAQAQHYAGAFAETYKQAVTPAEAVDDIAIIEQLSDDSVKLVFTHYGEADGSQLAWFLGGHGASLSQLLPMLQCMGVAVLDERPFTVTRADGLLVWIYKFRVSAHPSIDIPETGAERDAAEQRFADGVTAIWEGRVEVDRFNELVLRAGLTWQQVVVLRGYAKYLRQARFPYSESHIASVLNEHPGTARALVELFEALFVPSRPAGGRDAQAAAAAVSAGIDAVVSLDTDRVLRAFASLIQATIRTNYFITRPDSARAQNILAFKLEARLIDELPLPRPKFEIFVYSPRVEGVHLRFGFVSRGGLRWSDRREDFRTEILGLVKAQDVKNAVIVPVGAKGGFVVKNPPLPTGDAALDRDATRTEGVACYRLFISGLLEITDNVDHATGAISTPVQVVRRDGDDAYLVVAADKGTASFSDIANDVAKSYGFWLGDAFASGGSVGYDHKEMGITAKGAWEAVKRHFREMGVNTQTEEFTVVGVGDMSGDVFGNGMLRSRHIRLLAAFDHRHIFLDPDPDPAHSFAERQRMFDLPRSSWDDYDKSLISEGGGIYPRDLKSVPVSPQVVAVLGLDEGTTELTPPALIRAILRAPVDLLFNGGIGTYVKAETESDADVGDRANDQVRVNGNQVRAKVIGEGGNLGVTPLGRVEFDLAGGRINTDAMDNSAGVDCSDHEVNIKILIDSLVTVGKVDPADRAQLLASMTDEVSALVLADNTAQNDLMGTSRANAASLLPVHADQIRHLVADRGLNRELEALPSEKEIDRRTDAGLGLASPELATLMAHVKLTLKAEVLASDLPDQDVFAARLPQYFPVALQQRFADEIRTHQLRREIVATMLINDVVDTAGITYAFRITEDAGVDLIDAVRAYVATDAIFGVGELWRRIRAAGEQDGLPVAVTDRMTLDLRRLIDRAGRWLLNYRPQPLAAGAEINRFAEQVRQLTPRMAEWLRGDDAGIVAEHVGEFRAQGVSEELAVDVAVGLYRYSLLDIIDIADIAERDAAEVADTYFALMDRLGTDGLLTAVAELPRADRWHALARLAIRDDIYNSVRTLCRDVLAVGEPDEDGVQKIAEWESTNGSRVERARRTLTQIYDSEQRDLATLSVAARQIRSMTHASGQVSAS</sequence>
<dbReference type="Pfam" id="PF21074">
    <property type="entry name" value="GDH_C"/>
    <property type="match status" value="1"/>
</dbReference>
<dbReference type="InterPro" id="IPR046346">
    <property type="entry name" value="Aminoacid_DH-like_N_sf"/>
</dbReference>
<dbReference type="Pfam" id="PF21079">
    <property type="entry name" value="GDH_HM2"/>
    <property type="match status" value="1"/>
</dbReference>
<organism evidence="6 7">
    <name type="scientific">[Mycobacterium] zoologicum</name>
    <dbReference type="NCBI Taxonomy" id="2872311"/>
    <lineage>
        <taxon>Bacteria</taxon>
        <taxon>Bacillati</taxon>
        <taxon>Actinomycetota</taxon>
        <taxon>Actinomycetes</taxon>
        <taxon>Mycobacteriales</taxon>
        <taxon>Mycobacteriaceae</taxon>
        <taxon>Mycolicibacter</taxon>
    </lineage>
</organism>
<dbReference type="RefSeq" id="WP_224865135.1">
    <property type="nucleotide sequence ID" value="NZ_JAYJJT010000004.1"/>
</dbReference>
<dbReference type="EC" id="1.4.1.2" evidence="6"/>
<dbReference type="Pfam" id="PF21077">
    <property type="entry name" value="GDH_ACT3"/>
    <property type="match status" value="1"/>
</dbReference>
<keyword evidence="6" id="KW-0560">Oxidoreductase</keyword>
<dbReference type="Pfam" id="PF21073">
    <property type="entry name" value="GDH_HM1"/>
    <property type="match status" value="1"/>
</dbReference>
<evidence type="ECO:0000313" key="6">
    <source>
        <dbReference type="EMBL" id="MEB3049039.1"/>
    </source>
</evidence>
<feature type="domain" description="NAD-glutamate dehydrogenase ACT3" evidence="5">
    <location>
        <begin position="561"/>
        <end position="614"/>
    </location>
</feature>
<dbReference type="InterPro" id="IPR036291">
    <property type="entry name" value="NAD(P)-bd_dom_sf"/>
</dbReference>
<accession>A0ABU5YG61</accession>
<keyword evidence="7" id="KW-1185">Reference proteome</keyword>
<dbReference type="InterPro" id="IPR007780">
    <property type="entry name" value="NAD_Glu_DH_bac"/>
</dbReference>
<evidence type="ECO:0000313" key="7">
    <source>
        <dbReference type="Proteomes" id="UP001299046"/>
    </source>
</evidence>
<dbReference type="InterPro" id="IPR049062">
    <property type="entry name" value="NAD_Glu_DH_ACT2"/>
</dbReference>
<reference evidence="6 7" key="1">
    <citation type="submission" date="2023-12" db="EMBL/GenBank/DDBJ databases">
        <title>Description of new species of Mycobacterium terrae complex isolated from sewage at the Sao Paulo Zoological Park Foundation in Brazil.</title>
        <authorList>
            <person name="Romagnoli C.L."/>
            <person name="Conceicao E.C."/>
            <person name="Machado E."/>
            <person name="Barreto L.B.P.F."/>
            <person name="Sharma A."/>
            <person name="Silva N.M."/>
            <person name="Marques L.E."/>
            <person name="Juliana M.A."/>
            <person name="Lourenco M.C.S."/>
            <person name="Digiampietri L.A."/>
            <person name="Suffys P.N."/>
            <person name="Viana-Niero C."/>
        </authorList>
    </citation>
    <scope>NUCLEOTIDE SEQUENCE [LARGE SCALE GENOMIC DNA]</scope>
    <source>
        <strain evidence="6 7">MYC123</strain>
    </source>
</reference>
<protein>
    <submittedName>
        <fullName evidence="6">NAD-glutamate dehydrogenase</fullName>
        <ecNumber evidence="6">1.4.1.2</ecNumber>
    </submittedName>
</protein>
<comment type="caution">
    <text evidence="6">The sequence shown here is derived from an EMBL/GenBank/DDBJ whole genome shotgun (WGS) entry which is preliminary data.</text>
</comment>
<dbReference type="EMBL" id="JAYJJT010000004">
    <property type="protein sequence ID" value="MEB3049039.1"/>
    <property type="molecule type" value="Genomic_DNA"/>
</dbReference>
<dbReference type="Pfam" id="PF05088">
    <property type="entry name" value="Bac_GDH_CD"/>
    <property type="match status" value="1"/>
</dbReference>
<feature type="domain" description="NAD-glutamate dehydrogenase catalytic" evidence="1">
    <location>
        <begin position="724"/>
        <end position="1226"/>
    </location>
</feature>
<dbReference type="Pfam" id="PF21075">
    <property type="entry name" value="GDH_ACT1"/>
    <property type="match status" value="1"/>
</dbReference>
<feature type="domain" description="NAD-glutamate dehydrogenase N-terminal ACT1" evidence="3">
    <location>
        <begin position="64"/>
        <end position="187"/>
    </location>
</feature>
<dbReference type="InterPro" id="IPR048381">
    <property type="entry name" value="GDH_C"/>
</dbReference>
<name>A0ABU5YG61_9MYCO</name>
<dbReference type="Gene3D" id="3.40.50.720">
    <property type="entry name" value="NAD(P)-binding Rossmann-like Domain"/>
    <property type="match status" value="1"/>
</dbReference>
<feature type="domain" description="NAD-glutamate dehydrogenase ACT2" evidence="4">
    <location>
        <begin position="401"/>
        <end position="494"/>
    </location>
</feature>
<dbReference type="InterPro" id="IPR049064">
    <property type="entry name" value="NAD_Glu_DH_ACT3"/>
</dbReference>
<dbReference type="InterPro" id="IPR049056">
    <property type="entry name" value="NAD_Glu_DH_HM3"/>
</dbReference>
<gene>
    <name evidence="6" type="ORF">KV112_04660</name>
</gene>
<dbReference type="GO" id="GO:0004352">
    <property type="term" value="F:glutamate dehydrogenase (NAD+) activity"/>
    <property type="evidence" value="ECO:0007669"/>
    <property type="project" value="UniProtKB-EC"/>
</dbReference>
<dbReference type="SUPFAM" id="SSF51735">
    <property type="entry name" value="NAD(P)-binding Rossmann-fold domains"/>
    <property type="match status" value="1"/>
</dbReference>
<dbReference type="Proteomes" id="UP001299046">
    <property type="component" value="Unassembled WGS sequence"/>
</dbReference>